<reference evidence="1" key="1">
    <citation type="submission" date="2024-07" db="EMBL/GenBank/DDBJ databases">
        <authorList>
            <person name="Biller S.J."/>
        </authorList>
    </citation>
    <scope>NUCLEOTIDE SEQUENCE</scope>
    <source>
        <strain evidence="1">WC2409</strain>
    </source>
</reference>
<dbReference type="InterPro" id="IPR029044">
    <property type="entry name" value="Nucleotide-diphossugar_trans"/>
</dbReference>
<dbReference type="SUPFAM" id="SSF53448">
    <property type="entry name" value="Nucleotide-diphospho-sugar transferases"/>
    <property type="match status" value="1"/>
</dbReference>
<dbReference type="AlphaFoldDB" id="A0AB39W4K1"/>
<evidence type="ECO:0000313" key="1">
    <source>
        <dbReference type="EMBL" id="XDU95687.1"/>
    </source>
</evidence>
<accession>A0AB39W4K1</accession>
<dbReference type="InterPro" id="IPR021047">
    <property type="entry name" value="Mannosyltransferase_CMT1"/>
</dbReference>
<evidence type="ECO:0008006" key="2">
    <source>
        <dbReference type="Google" id="ProtNLM"/>
    </source>
</evidence>
<name>A0AB39W4K1_9FLAO</name>
<dbReference type="RefSeq" id="WP_369753148.1">
    <property type="nucleotide sequence ID" value="NZ_CP165625.1"/>
</dbReference>
<proteinExistence type="predicted"/>
<dbReference type="Pfam" id="PF11735">
    <property type="entry name" value="CAP59_mtransfer"/>
    <property type="match status" value="1"/>
</dbReference>
<sequence>MIKFNKNVVIAALARDCEDSLINNIPLIDHLRSKFSWSQVVVVENDSKDNTKEILFNWEKKSEGVKIISQDFGIKTIPDQTVAMASPTTSFYRIEKMSFYRNMYLDYIDTLGHDIDYLIVIDIDVKTFSVDELVNSIDQANNNWGGIFSNGVTISSYLGFKSKIYYDVFAVYEYPQKDFFSYTDESLERTFRTINKNTKKYKYHNVISAFGGIGIYKYPAIKSLRYKAIKNMFNDNEGICEHIPFNMGIIDAGYKNYISRDFFLEYGTHKFGLILKLFLHPKFFNFIYSLRGKKNR</sequence>
<protein>
    <recommendedName>
        <fullName evidence="2">Glycosyltransferase family 2 protein</fullName>
    </recommendedName>
</protein>
<gene>
    <name evidence="1" type="ORF">AB3G34_00870</name>
</gene>
<organism evidence="1">
    <name type="scientific">Flavobacterium sp. WC2409</name>
    <dbReference type="NCBI Taxonomy" id="3234139"/>
    <lineage>
        <taxon>Bacteria</taxon>
        <taxon>Pseudomonadati</taxon>
        <taxon>Bacteroidota</taxon>
        <taxon>Flavobacteriia</taxon>
        <taxon>Flavobacteriales</taxon>
        <taxon>Flavobacteriaceae</taxon>
        <taxon>Flavobacterium</taxon>
    </lineage>
</organism>
<dbReference type="EMBL" id="CP165625">
    <property type="protein sequence ID" value="XDU95687.1"/>
    <property type="molecule type" value="Genomic_DNA"/>
</dbReference>